<evidence type="ECO:0000313" key="14">
    <source>
        <dbReference type="EMBL" id="PNT65944.1"/>
    </source>
</evidence>
<dbReference type="SMART" id="SM00369">
    <property type="entry name" value="LRR_TYP"/>
    <property type="match status" value="9"/>
</dbReference>
<dbReference type="FunFam" id="3.80.10.10:FF:000383">
    <property type="entry name" value="Leucine-rich repeat receptor protein kinase EMS1"/>
    <property type="match status" value="2"/>
</dbReference>
<gene>
    <name evidence="14" type="ORF">BRADI_3g04681v3</name>
</gene>
<keyword evidence="6 12" id="KW-0812">Transmembrane</keyword>
<accession>A0A2K2CV90</accession>
<reference evidence="14 15" key="1">
    <citation type="journal article" date="2010" name="Nature">
        <title>Genome sequencing and analysis of the model grass Brachypodium distachyon.</title>
        <authorList>
            <consortium name="International Brachypodium Initiative"/>
        </authorList>
    </citation>
    <scope>NUCLEOTIDE SEQUENCE [LARGE SCALE GENOMIC DNA]</scope>
    <source>
        <strain evidence="14 15">Bd21</strain>
    </source>
</reference>
<dbReference type="Gramene" id="PNT65944">
    <property type="protein sequence ID" value="PNT65944"/>
    <property type="gene ID" value="BRADI_3g04681v3"/>
</dbReference>
<feature type="domain" description="Leucine-rich repeat-containing N-terminal plant-type" evidence="13">
    <location>
        <begin position="71"/>
        <end position="107"/>
    </location>
</feature>
<dbReference type="EMBL" id="CM000882">
    <property type="protein sequence ID" value="PNT65944.1"/>
    <property type="molecule type" value="Genomic_DNA"/>
</dbReference>
<dbReference type="Proteomes" id="UP000008810">
    <property type="component" value="Chromosome 3"/>
</dbReference>
<dbReference type="SUPFAM" id="SSF52058">
    <property type="entry name" value="L domain-like"/>
    <property type="match status" value="3"/>
</dbReference>
<sequence>MQSLNEMQTIWSGGLPTMQFLALYYILATRLLGQTNLQLIHQRPTAMTLQYNLLYFSALSVLLCMTSAVGPEGEALLRWKSTLLNSSSLSSWSRARPTCSWDGVKCDAAGHFTELRLCNSGLNGTLDAFYSAVFQHVTLLELWNNNLFGAIPSNISLLLTLTSLDLSNNNLVGAIPYQLSKLPRIVGLYLGNNQLTNLDTTMFSLMPCLQFLYLNGNQLNGTFPRFIQNRIFDLDLSHNAFSGSIPENLHHMVPNLVFLDLSSNMFSGFIPQSFSRLANLKELSLAENNFTGGIPKELSNLTNLRVMDLAWNMFSGGIPKELGNVINLVFMDLSWNMFSGGIPKELGNIISHVSMDLSRNMFSGRIPAELGNISNSLLMDLSWNMLSGALPPSISRMQNMREFDVGNNLHLSGNIPFEWFSNQTLAVFNIANNTFTGGISEAFCQLRNLQVLDLSNNLLSGVFPGCLWNLLYLSYMDLSSNAFAGQVPTSTNLISSRALSSLVYVHLSNNNFTGYFPPAINNLQNLMSLDLGDNKFSGKIPSWIGVGLPLLRMLRLRSNMFHGSLPLEVSQLSHLQLLDLAENNLTGSIPMSFGNFPYMEEMPEMYISTNISIGSFYDETYGFDGMVYSQNGQMDIIWKGRDYTFSTSIMLLTGIDLSSNSLSGEIPAELLNLRVLRFLNLSRNNLSGGIPNNIGNLKDMESLDLSWNKLTGPIPSSISQLMFLSTLNVSNNLLFGEIPRGNQLQTLNDPSIYSNNLGLCGPPLSMPCKNDSSCTRVLDGANEQHHELETMWLYYSVIAGMVFGFWLWFGALFFWKIWRISFFGCIDAMQHNVLQRMKRTHLTIQHSASYCAVFF</sequence>
<dbReference type="GO" id="GO:0009653">
    <property type="term" value="P:anatomical structure morphogenesis"/>
    <property type="evidence" value="ECO:0007669"/>
    <property type="project" value="UniProtKB-ARBA"/>
</dbReference>
<evidence type="ECO:0000256" key="4">
    <source>
        <dbReference type="ARBA" id="ARBA00022614"/>
    </source>
</evidence>
<keyword evidence="9 12" id="KW-1133">Transmembrane helix</keyword>
<proteinExistence type="inferred from homology"/>
<dbReference type="PANTHER" id="PTHR48065:SF57">
    <property type="entry name" value="LEUCINE-RICH REPEAT-CONTAINING N-TERMINAL PLANT-TYPE DOMAIN-CONTAINING PROTEIN"/>
    <property type="match status" value="1"/>
</dbReference>
<feature type="transmembrane region" description="Helical" evidence="12">
    <location>
        <begin position="792"/>
        <end position="815"/>
    </location>
</feature>
<keyword evidence="8" id="KW-0677">Repeat</keyword>
<dbReference type="GO" id="GO:0009742">
    <property type="term" value="P:brassinosteroid mediated signaling pathway"/>
    <property type="evidence" value="ECO:0007669"/>
    <property type="project" value="UniProtKB-KW"/>
</dbReference>
<evidence type="ECO:0000256" key="9">
    <source>
        <dbReference type="ARBA" id="ARBA00022989"/>
    </source>
</evidence>
<evidence type="ECO:0000256" key="11">
    <source>
        <dbReference type="ARBA" id="ARBA00023180"/>
    </source>
</evidence>
<feature type="transmembrane region" description="Helical" evidence="12">
    <location>
        <begin position="53"/>
        <end position="70"/>
    </location>
</feature>
<evidence type="ECO:0000256" key="12">
    <source>
        <dbReference type="SAM" id="Phobius"/>
    </source>
</evidence>
<dbReference type="GO" id="GO:0099402">
    <property type="term" value="P:plant organ development"/>
    <property type="evidence" value="ECO:0007669"/>
    <property type="project" value="UniProtKB-ARBA"/>
</dbReference>
<evidence type="ECO:0000256" key="1">
    <source>
        <dbReference type="ARBA" id="ARBA00004162"/>
    </source>
</evidence>
<dbReference type="STRING" id="15368.A0A2K2CV90"/>
<evidence type="ECO:0000256" key="5">
    <source>
        <dbReference type="ARBA" id="ARBA00022626"/>
    </source>
</evidence>
<dbReference type="EnsemblPlants" id="PNT65944">
    <property type="protein sequence ID" value="PNT65944"/>
    <property type="gene ID" value="BRADI_3g04681v3"/>
</dbReference>
<evidence type="ECO:0000256" key="3">
    <source>
        <dbReference type="ARBA" id="ARBA00022475"/>
    </source>
</evidence>
<protein>
    <recommendedName>
        <fullName evidence="13">Leucine-rich repeat-containing N-terminal plant-type domain-containing protein</fullName>
    </recommendedName>
</protein>
<keyword evidence="3" id="KW-1003">Cell membrane</keyword>
<dbReference type="GO" id="GO:0005886">
    <property type="term" value="C:plasma membrane"/>
    <property type="evidence" value="ECO:0007669"/>
    <property type="project" value="UniProtKB-SubCell"/>
</dbReference>
<evidence type="ECO:0000313" key="15">
    <source>
        <dbReference type="EnsemblPlants" id="PNT65944"/>
    </source>
</evidence>
<name>A0A2K2CV90_BRADI</name>
<dbReference type="PANTHER" id="PTHR48065">
    <property type="entry name" value="OS10G0469600 PROTEIN"/>
    <property type="match status" value="1"/>
</dbReference>
<feature type="transmembrane region" description="Helical" evidence="12">
    <location>
        <begin position="12"/>
        <end position="32"/>
    </location>
</feature>
<evidence type="ECO:0000256" key="7">
    <source>
        <dbReference type="ARBA" id="ARBA00022729"/>
    </source>
</evidence>
<organism evidence="14">
    <name type="scientific">Brachypodium distachyon</name>
    <name type="common">Purple false brome</name>
    <name type="synonym">Trachynia distachya</name>
    <dbReference type="NCBI Taxonomy" id="15368"/>
    <lineage>
        <taxon>Eukaryota</taxon>
        <taxon>Viridiplantae</taxon>
        <taxon>Streptophyta</taxon>
        <taxon>Embryophyta</taxon>
        <taxon>Tracheophyta</taxon>
        <taxon>Spermatophyta</taxon>
        <taxon>Magnoliopsida</taxon>
        <taxon>Liliopsida</taxon>
        <taxon>Poales</taxon>
        <taxon>Poaceae</taxon>
        <taxon>BOP clade</taxon>
        <taxon>Pooideae</taxon>
        <taxon>Stipodae</taxon>
        <taxon>Brachypodieae</taxon>
        <taxon>Brachypodium</taxon>
    </lineage>
</organism>
<evidence type="ECO:0000313" key="16">
    <source>
        <dbReference type="Proteomes" id="UP000008810"/>
    </source>
</evidence>
<dbReference type="Pfam" id="PF00560">
    <property type="entry name" value="LRR_1"/>
    <property type="match status" value="6"/>
</dbReference>
<evidence type="ECO:0000259" key="13">
    <source>
        <dbReference type="Pfam" id="PF08263"/>
    </source>
</evidence>
<reference evidence="14" key="2">
    <citation type="submission" date="2017-06" db="EMBL/GenBank/DDBJ databases">
        <title>WGS assembly of Brachypodium distachyon.</title>
        <authorList>
            <consortium name="The International Brachypodium Initiative"/>
            <person name="Lucas S."/>
            <person name="Harmon-Smith M."/>
            <person name="Lail K."/>
            <person name="Tice H."/>
            <person name="Grimwood J."/>
            <person name="Bruce D."/>
            <person name="Barry K."/>
            <person name="Shu S."/>
            <person name="Lindquist E."/>
            <person name="Wang M."/>
            <person name="Pitluck S."/>
            <person name="Vogel J.P."/>
            <person name="Garvin D.F."/>
            <person name="Mockler T.C."/>
            <person name="Schmutz J."/>
            <person name="Rokhsar D."/>
            <person name="Bevan M.W."/>
        </authorList>
    </citation>
    <scope>NUCLEOTIDE SEQUENCE</scope>
    <source>
        <strain evidence="14">Bd21</strain>
    </source>
</reference>
<dbReference type="Gene3D" id="3.80.10.10">
    <property type="entry name" value="Ribonuclease Inhibitor"/>
    <property type="match status" value="4"/>
</dbReference>
<dbReference type="InterPro" id="IPR001611">
    <property type="entry name" value="Leu-rich_rpt"/>
</dbReference>
<keyword evidence="7" id="KW-0732">Signal</keyword>
<evidence type="ECO:0000256" key="8">
    <source>
        <dbReference type="ARBA" id="ARBA00022737"/>
    </source>
</evidence>
<dbReference type="Pfam" id="PF08263">
    <property type="entry name" value="LRRNT_2"/>
    <property type="match status" value="1"/>
</dbReference>
<comment type="subcellular location">
    <subcellularLocation>
        <location evidence="1">Cell membrane</location>
        <topology evidence="1">Single-pass membrane protein</topology>
    </subcellularLocation>
</comment>
<dbReference type="InterPro" id="IPR013210">
    <property type="entry name" value="LRR_N_plant-typ"/>
</dbReference>
<comment type="similarity">
    <text evidence="2">Belongs to the RLP family.</text>
</comment>
<dbReference type="AlphaFoldDB" id="A0A2K2CV90"/>
<dbReference type="InterPro" id="IPR003591">
    <property type="entry name" value="Leu-rich_rpt_typical-subtyp"/>
</dbReference>
<dbReference type="FunFam" id="3.80.10.10:FF:000400">
    <property type="entry name" value="Nuclear pore complex protein NUP107"/>
    <property type="match status" value="1"/>
</dbReference>
<dbReference type="InParanoid" id="A0A2K2CV90"/>
<dbReference type="InterPro" id="IPR032675">
    <property type="entry name" value="LRR_dom_sf"/>
</dbReference>
<keyword evidence="10 12" id="KW-0472">Membrane</keyword>
<dbReference type="FunFam" id="3.80.10.10:FF:000095">
    <property type="entry name" value="LRR receptor-like serine/threonine-protein kinase GSO1"/>
    <property type="match status" value="1"/>
</dbReference>
<evidence type="ECO:0000256" key="2">
    <source>
        <dbReference type="ARBA" id="ARBA00009592"/>
    </source>
</evidence>
<keyword evidence="5" id="KW-1070">Brassinosteroid signaling pathway</keyword>
<evidence type="ECO:0000256" key="10">
    <source>
        <dbReference type="ARBA" id="ARBA00023136"/>
    </source>
</evidence>
<evidence type="ECO:0000256" key="6">
    <source>
        <dbReference type="ARBA" id="ARBA00022692"/>
    </source>
</evidence>
<dbReference type="ExpressionAtlas" id="A0A2K2CV90">
    <property type="expression patterns" value="baseline"/>
</dbReference>
<dbReference type="OrthoDB" id="648113at2759"/>
<keyword evidence="4" id="KW-0433">Leucine-rich repeat</keyword>
<dbReference type="Pfam" id="PF13855">
    <property type="entry name" value="LRR_8"/>
    <property type="match status" value="4"/>
</dbReference>
<dbReference type="PRINTS" id="PR00019">
    <property type="entry name" value="LEURICHRPT"/>
</dbReference>
<reference evidence="15" key="3">
    <citation type="submission" date="2018-08" db="UniProtKB">
        <authorList>
            <consortium name="EnsemblPlants"/>
        </authorList>
    </citation>
    <scope>IDENTIFICATION</scope>
    <source>
        <strain evidence="15">cv. Bd21</strain>
    </source>
</reference>
<keyword evidence="11" id="KW-0325">Glycoprotein</keyword>
<dbReference type="FunFam" id="3.80.10.10:FF:000111">
    <property type="entry name" value="LRR receptor-like serine/threonine-protein kinase ERECTA"/>
    <property type="match status" value="1"/>
</dbReference>
<keyword evidence="16" id="KW-1185">Reference proteome</keyword>